<proteinExistence type="predicted"/>
<gene>
    <name evidence="2" type="ORF">MICPUCDRAFT_51072</name>
</gene>
<dbReference type="Proteomes" id="UP000001876">
    <property type="component" value="Unassembled WGS sequence"/>
</dbReference>
<dbReference type="EMBL" id="GG663744">
    <property type="protein sequence ID" value="EEH54043.1"/>
    <property type="molecule type" value="Genomic_DNA"/>
</dbReference>
<feature type="compositionally biased region" description="Gly residues" evidence="1">
    <location>
        <begin position="114"/>
        <end position="123"/>
    </location>
</feature>
<keyword evidence="3" id="KW-1185">Reference proteome</keyword>
<accession>C1N0M2</accession>
<feature type="compositionally biased region" description="Basic and acidic residues" evidence="1">
    <location>
        <begin position="104"/>
        <end position="113"/>
    </location>
</feature>
<name>C1N0M2_MICPC</name>
<evidence type="ECO:0000256" key="1">
    <source>
        <dbReference type="SAM" id="MobiDB-lite"/>
    </source>
</evidence>
<reference evidence="2 3" key="1">
    <citation type="journal article" date="2009" name="Science">
        <title>Green evolution and dynamic adaptations revealed by genomes of the marine picoeukaryotes Micromonas.</title>
        <authorList>
            <person name="Worden A.Z."/>
            <person name="Lee J.H."/>
            <person name="Mock T."/>
            <person name="Rouze P."/>
            <person name="Simmons M.P."/>
            <person name="Aerts A.L."/>
            <person name="Allen A.E."/>
            <person name="Cuvelier M.L."/>
            <person name="Derelle E."/>
            <person name="Everett M.V."/>
            <person name="Foulon E."/>
            <person name="Grimwood J."/>
            <person name="Gundlach H."/>
            <person name="Henrissat B."/>
            <person name="Napoli C."/>
            <person name="McDonald S.M."/>
            <person name="Parker M.S."/>
            <person name="Rombauts S."/>
            <person name="Salamov A."/>
            <person name="Von Dassow P."/>
            <person name="Badger J.H."/>
            <person name="Coutinho P.M."/>
            <person name="Demir E."/>
            <person name="Dubchak I."/>
            <person name="Gentemann C."/>
            <person name="Eikrem W."/>
            <person name="Gready J.E."/>
            <person name="John U."/>
            <person name="Lanier W."/>
            <person name="Lindquist E.A."/>
            <person name="Lucas S."/>
            <person name="Mayer K.F."/>
            <person name="Moreau H."/>
            <person name="Not F."/>
            <person name="Otillar R."/>
            <person name="Panaud O."/>
            <person name="Pangilinan J."/>
            <person name="Paulsen I."/>
            <person name="Piegu B."/>
            <person name="Poliakov A."/>
            <person name="Robbens S."/>
            <person name="Schmutz J."/>
            <person name="Toulza E."/>
            <person name="Wyss T."/>
            <person name="Zelensky A."/>
            <person name="Zhou K."/>
            <person name="Armbrust E.V."/>
            <person name="Bhattacharya D."/>
            <person name="Goodenough U.W."/>
            <person name="Van de Peer Y."/>
            <person name="Grigoriev I.V."/>
        </authorList>
    </citation>
    <scope>NUCLEOTIDE SEQUENCE [LARGE SCALE GENOMIC DNA]</scope>
    <source>
        <strain evidence="2 3">CCMP1545</strain>
    </source>
</reference>
<feature type="region of interest" description="Disordered" evidence="1">
    <location>
        <begin position="101"/>
        <end position="123"/>
    </location>
</feature>
<dbReference type="OrthoDB" id="5952526at2759"/>
<dbReference type="STRING" id="564608.C1N0M2"/>
<dbReference type="AlphaFoldDB" id="C1N0M2"/>
<evidence type="ECO:0000313" key="2">
    <source>
        <dbReference type="EMBL" id="EEH54043.1"/>
    </source>
</evidence>
<dbReference type="RefSeq" id="XP_003061413.1">
    <property type="nucleotide sequence ID" value="XM_003061367.1"/>
</dbReference>
<organism evidence="3">
    <name type="scientific">Micromonas pusilla (strain CCMP1545)</name>
    <name type="common">Picoplanktonic green alga</name>
    <dbReference type="NCBI Taxonomy" id="564608"/>
    <lineage>
        <taxon>Eukaryota</taxon>
        <taxon>Viridiplantae</taxon>
        <taxon>Chlorophyta</taxon>
        <taxon>Mamiellophyceae</taxon>
        <taxon>Mamiellales</taxon>
        <taxon>Mamiellaceae</taxon>
        <taxon>Micromonas</taxon>
    </lineage>
</organism>
<dbReference type="KEGG" id="mpp:MICPUCDRAFT_51072"/>
<dbReference type="GeneID" id="9686852"/>
<protein>
    <submittedName>
        <fullName evidence="2">Predicted protein</fullName>
    </submittedName>
</protein>
<sequence length="123" mass="12486">MFADSDGDGGGVGAFVRPAPGRLVLMDQDVRHRVSPPSVAAGGRARFSLVWKLVFFPRGGARAVAGRARAAGIAREAFGRPSPLGSAAKLAAIEDAMRRGAKRSAAEEAKGDGDAGGSGGLKK</sequence>
<evidence type="ECO:0000313" key="3">
    <source>
        <dbReference type="Proteomes" id="UP000001876"/>
    </source>
</evidence>